<evidence type="ECO:0000313" key="3">
    <source>
        <dbReference type="EMBL" id="MBO0664400.1"/>
    </source>
</evidence>
<accession>A0A939JVN4</accession>
<dbReference type="InterPro" id="IPR013230">
    <property type="entry name" value="Peptidase_M15A_C"/>
</dbReference>
<dbReference type="Proteomes" id="UP000664122">
    <property type="component" value="Unassembled WGS sequence"/>
</dbReference>
<organism evidence="3 4">
    <name type="scientific">Jiella flava</name>
    <dbReference type="NCBI Taxonomy" id="2816857"/>
    <lineage>
        <taxon>Bacteria</taxon>
        <taxon>Pseudomonadati</taxon>
        <taxon>Pseudomonadota</taxon>
        <taxon>Alphaproteobacteria</taxon>
        <taxon>Hyphomicrobiales</taxon>
        <taxon>Aurantimonadaceae</taxon>
        <taxon>Jiella</taxon>
    </lineage>
</organism>
<feature type="domain" description="Peptidase M15A C-terminal" evidence="2">
    <location>
        <begin position="143"/>
        <end position="246"/>
    </location>
</feature>
<gene>
    <name evidence="3" type="ORF">J1C48_17615</name>
</gene>
<evidence type="ECO:0000259" key="2">
    <source>
        <dbReference type="Pfam" id="PF08291"/>
    </source>
</evidence>
<keyword evidence="4" id="KW-1185">Reference proteome</keyword>
<dbReference type="Pfam" id="PF08291">
    <property type="entry name" value="Peptidase_M15_3"/>
    <property type="match status" value="1"/>
</dbReference>
<feature type="region of interest" description="Disordered" evidence="1">
    <location>
        <begin position="87"/>
        <end position="108"/>
    </location>
</feature>
<feature type="compositionally biased region" description="Pro residues" evidence="1">
    <location>
        <begin position="8"/>
        <end position="18"/>
    </location>
</feature>
<proteinExistence type="predicted"/>
<feature type="region of interest" description="Disordered" evidence="1">
    <location>
        <begin position="1"/>
        <end position="54"/>
    </location>
</feature>
<dbReference type="InterPro" id="IPR009045">
    <property type="entry name" value="Zn_M74/Hedgehog-like"/>
</dbReference>
<evidence type="ECO:0000256" key="1">
    <source>
        <dbReference type="SAM" id="MobiDB-lite"/>
    </source>
</evidence>
<evidence type="ECO:0000313" key="4">
    <source>
        <dbReference type="Proteomes" id="UP000664122"/>
    </source>
</evidence>
<dbReference type="AlphaFoldDB" id="A0A939JVN4"/>
<protein>
    <submittedName>
        <fullName evidence="3">YcbK family protein</fullName>
    </submittedName>
</protein>
<comment type="caution">
    <text evidence="3">The sequence shown here is derived from an EMBL/GenBank/DDBJ whole genome shotgun (WGS) entry which is preliminary data.</text>
</comment>
<sequence length="262" mass="27754">MAAGSAPPSAPPPSPPGPTLSLRDRMSQARPAAFAGGRVSEGEEAADAEASTASGGASLFTSLFAREKARTPIRNLEKSRDKRAILKRDDGAAAGQTETMSSLPGVDPSSLFEIGQRASADEEDAIDDVMTSYRVASIGGFARLAPNGLKIARPDVQTACFPANLVGLIHTIERHFGARAVITSGYRSPTHNRLVNGALRSEHMACKAADLIVPGVSGTQVASFVRSLPDRGGVGTYCRTDMIHIDVGRRRDWNWRCRGSVQ</sequence>
<dbReference type="Gene3D" id="3.30.1380.10">
    <property type="match status" value="1"/>
</dbReference>
<dbReference type="EMBL" id="JAFMPP010000020">
    <property type="protein sequence ID" value="MBO0664400.1"/>
    <property type="molecule type" value="Genomic_DNA"/>
</dbReference>
<dbReference type="SUPFAM" id="SSF55166">
    <property type="entry name" value="Hedgehog/DD-peptidase"/>
    <property type="match status" value="1"/>
</dbReference>
<name>A0A939JVN4_9HYPH</name>
<reference evidence="3" key="1">
    <citation type="submission" date="2021-03" db="EMBL/GenBank/DDBJ databases">
        <title>Whole genome sequence of Jiella sp. CQZ9-1.</title>
        <authorList>
            <person name="Tuo L."/>
        </authorList>
    </citation>
    <scope>NUCLEOTIDE SEQUENCE</scope>
    <source>
        <strain evidence="3">CQZ9-1</strain>
    </source>
</reference>